<sequence>MSIGMSPFRLVYGKACHLLVEVEHRAYWAVKECNPNLGGTGIERKLQLAELECLRLEAYENSRLYKEKMKAMHDKIIRRKEFKAGDLVLLYNSRLRLFLGKLRSRWERPYHVEKAEPYGVYHLSHPSSLDIFKVNGHHLKLYHSEQMKSNKEIEVFLLEDPPLGKAN</sequence>
<dbReference type="Proteomes" id="UP000515211">
    <property type="component" value="Chromosome 1"/>
</dbReference>
<dbReference type="AlphaFoldDB" id="A0A6P4D6D0"/>
<evidence type="ECO:0000313" key="2">
    <source>
        <dbReference type="RefSeq" id="XP_015963134.1"/>
    </source>
</evidence>
<reference evidence="2" key="2">
    <citation type="submission" date="2025-08" db="UniProtKB">
        <authorList>
            <consortium name="RefSeq"/>
        </authorList>
    </citation>
    <scope>IDENTIFICATION</scope>
    <source>
        <tissue evidence="2">Whole plant</tissue>
    </source>
</reference>
<gene>
    <name evidence="2" type="primary">LOC107487065</name>
</gene>
<dbReference type="KEGG" id="adu:107487065"/>
<evidence type="ECO:0000313" key="1">
    <source>
        <dbReference type="Proteomes" id="UP000515211"/>
    </source>
</evidence>
<reference evidence="1" key="1">
    <citation type="journal article" date="2016" name="Nat. Genet.">
        <title>The genome sequences of Arachis duranensis and Arachis ipaensis, the diploid ancestors of cultivated peanut.</title>
        <authorList>
            <person name="Bertioli D.J."/>
            <person name="Cannon S.B."/>
            <person name="Froenicke L."/>
            <person name="Huang G."/>
            <person name="Farmer A.D."/>
            <person name="Cannon E.K."/>
            <person name="Liu X."/>
            <person name="Gao D."/>
            <person name="Clevenger J."/>
            <person name="Dash S."/>
            <person name="Ren L."/>
            <person name="Moretzsohn M.C."/>
            <person name="Shirasawa K."/>
            <person name="Huang W."/>
            <person name="Vidigal B."/>
            <person name="Abernathy B."/>
            <person name="Chu Y."/>
            <person name="Niederhuth C.E."/>
            <person name="Umale P."/>
            <person name="Araujo A.C."/>
            <person name="Kozik A."/>
            <person name="Kim K.D."/>
            <person name="Burow M.D."/>
            <person name="Varshney R.K."/>
            <person name="Wang X."/>
            <person name="Zhang X."/>
            <person name="Barkley N."/>
            <person name="Guimaraes P.M."/>
            <person name="Isobe S."/>
            <person name="Guo B."/>
            <person name="Liao B."/>
            <person name="Stalker H.T."/>
            <person name="Schmitz R.J."/>
            <person name="Scheffler B.E."/>
            <person name="Leal-Bertioli S.C."/>
            <person name="Xun X."/>
            <person name="Jackson S.A."/>
            <person name="Michelmore R."/>
            <person name="Ozias-Akins P."/>
        </authorList>
    </citation>
    <scope>NUCLEOTIDE SEQUENCE [LARGE SCALE GENOMIC DNA]</scope>
    <source>
        <strain evidence="1">cv. V14167</strain>
    </source>
</reference>
<organism evidence="1 2">
    <name type="scientific">Arachis duranensis</name>
    <name type="common">Wild peanut</name>
    <dbReference type="NCBI Taxonomy" id="130453"/>
    <lineage>
        <taxon>Eukaryota</taxon>
        <taxon>Viridiplantae</taxon>
        <taxon>Streptophyta</taxon>
        <taxon>Embryophyta</taxon>
        <taxon>Tracheophyta</taxon>
        <taxon>Spermatophyta</taxon>
        <taxon>Magnoliopsida</taxon>
        <taxon>eudicotyledons</taxon>
        <taxon>Gunneridae</taxon>
        <taxon>Pentapetalae</taxon>
        <taxon>rosids</taxon>
        <taxon>fabids</taxon>
        <taxon>Fabales</taxon>
        <taxon>Fabaceae</taxon>
        <taxon>Papilionoideae</taxon>
        <taxon>50 kb inversion clade</taxon>
        <taxon>dalbergioids sensu lato</taxon>
        <taxon>Dalbergieae</taxon>
        <taxon>Pterocarpus clade</taxon>
        <taxon>Arachis</taxon>
    </lineage>
</organism>
<proteinExistence type="predicted"/>
<dbReference type="GeneID" id="107487065"/>
<name>A0A6P4D6D0_ARADU</name>
<accession>A0A6P4D6D0</accession>
<protein>
    <submittedName>
        <fullName evidence="2">Uncharacterized protein LOC107487065</fullName>
    </submittedName>
</protein>
<dbReference type="RefSeq" id="XP_015963134.1">
    <property type="nucleotide sequence ID" value="XM_016107648.1"/>
</dbReference>
<keyword evidence="1" id="KW-1185">Reference proteome</keyword>